<keyword evidence="2" id="KW-0732">Signal</keyword>
<reference evidence="3" key="1">
    <citation type="submission" date="2021-03" db="EMBL/GenBank/DDBJ databases">
        <title>Revisited historic fungal species revealed as producer of novel bioactive compounds through whole genome sequencing and comparative genomics.</title>
        <authorList>
            <person name="Vignolle G.A."/>
            <person name="Hochenegger N."/>
            <person name="Mach R.L."/>
            <person name="Mach-Aigner A.R."/>
            <person name="Javad Rahimi M."/>
            <person name="Salim K.A."/>
            <person name="Chan C.M."/>
            <person name="Lim L.B.L."/>
            <person name="Cai F."/>
            <person name="Druzhinina I.S."/>
            <person name="U'Ren J.M."/>
            <person name="Derntl C."/>
        </authorList>
    </citation>
    <scope>NUCLEOTIDE SEQUENCE</scope>
    <source>
        <strain evidence="3">TUCIM 5799</strain>
    </source>
</reference>
<dbReference type="SUPFAM" id="SSF52309">
    <property type="entry name" value="N-(deoxy)ribosyltransferase-like"/>
    <property type="match status" value="1"/>
</dbReference>
<organism evidence="3 4">
    <name type="scientific">Neoarthrinium moseri</name>
    <dbReference type="NCBI Taxonomy" id="1658444"/>
    <lineage>
        <taxon>Eukaryota</taxon>
        <taxon>Fungi</taxon>
        <taxon>Dikarya</taxon>
        <taxon>Ascomycota</taxon>
        <taxon>Pezizomycotina</taxon>
        <taxon>Sordariomycetes</taxon>
        <taxon>Xylariomycetidae</taxon>
        <taxon>Amphisphaeriales</taxon>
        <taxon>Apiosporaceae</taxon>
        <taxon>Neoarthrinium</taxon>
    </lineage>
</organism>
<feature type="signal peptide" evidence="2">
    <location>
        <begin position="1"/>
        <end position="20"/>
    </location>
</feature>
<evidence type="ECO:0000256" key="1">
    <source>
        <dbReference type="SAM" id="MobiDB-lite"/>
    </source>
</evidence>
<evidence type="ECO:0000313" key="4">
    <source>
        <dbReference type="Proteomes" id="UP000829685"/>
    </source>
</evidence>
<feature type="chain" id="PRO_5040413850" evidence="2">
    <location>
        <begin position="21"/>
        <end position="218"/>
    </location>
</feature>
<protein>
    <submittedName>
        <fullName evidence="3">Uncharacterized protein</fullName>
    </submittedName>
</protein>
<comment type="caution">
    <text evidence="3">The sequence shown here is derived from an EMBL/GenBank/DDBJ whole genome shotgun (WGS) entry which is preliminary data.</text>
</comment>
<name>A0A9Q0AQ15_9PEZI</name>
<evidence type="ECO:0000256" key="2">
    <source>
        <dbReference type="SAM" id="SignalP"/>
    </source>
</evidence>
<dbReference type="EMBL" id="JAFIMR010000016">
    <property type="protein sequence ID" value="KAI1868914.1"/>
    <property type="molecule type" value="Genomic_DNA"/>
</dbReference>
<evidence type="ECO:0000313" key="3">
    <source>
        <dbReference type="EMBL" id="KAI1868914.1"/>
    </source>
</evidence>
<feature type="region of interest" description="Disordered" evidence="1">
    <location>
        <begin position="197"/>
        <end position="218"/>
    </location>
</feature>
<keyword evidence="4" id="KW-1185">Reference proteome</keyword>
<feature type="compositionally biased region" description="Pro residues" evidence="1">
    <location>
        <begin position="200"/>
        <end position="218"/>
    </location>
</feature>
<proteinExistence type="predicted"/>
<dbReference type="AlphaFoldDB" id="A0A9Q0AQ15"/>
<dbReference type="OrthoDB" id="2119228at2759"/>
<accession>A0A9Q0AQ15</accession>
<sequence length="218" mass="23621">MKLSAVLAHAVLLFSSLGAAAPIDGYDDALDVRAVGDSPDLPSGLVARAKKTEPMPSLDTFKAQFKDIGPDTCLFYSGVFIGGPSEKNVMELRDSRSYLHGYRILKETWKDESYTKLAGKVKPSAKAFFAQASMALAQECEGVVYVLLGDGSGQNWPSGTIWANQEWPNLRRGAGVTKVIRLNEKNDNQETIWEMTVPHPVTPPTPPTPPAPPAPPKN</sequence>
<dbReference type="Proteomes" id="UP000829685">
    <property type="component" value="Unassembled WGS sequence"/>
</dbReference>
<gene>
    <name evidence="3" type="ORF">JX265_006893</name>
</gene>